<feature type="domain" description="Copper amine oxidase catalytic" evidence="5">
    <location>
        <begin position="2"/>
        <end position="57"/>
    </location>
</feature>
<comment type="catalytic activity">
    <reaction evidence="3">
        <text>a primary methyl amine + O2 + H2O = an aldehyde + H2O2 + NH4(+)</text>
        <dbReference type="Rhea" id="RHEA:16153"/>
        <dbReference type="ChEBI" id="CHEBI:15377"/>
        <dbReference type="ChEBI" id="CHEBI:15379"/>
        <dbReference type="ChEBI" id="CHEBI:16240"/>
        <dbReference type="ChEBI" id="CHEBI:17478"/>
        <dbReference type="ChEBI" id="CHEBI:28938"/>
        <dbReference type="ChEBI" id="CHEBI:228804"/>
        <dbReference type="EC" id="1.4.3.21"/>
    </reaction>
</comment>
<evidence type="ECO:0000256" key="4">
    <source>
        <dbReference type="RuleBase" id="RU000672"/>
    </source>
</evidence>
<dbReference type="PANTHER" id="PTHR10638:SF86">
    <property type="entry name" value="COPPER AMINE OXIDASE 1-RELATED"/>
    <property type="match status" value="1"/>
</dbReference>
<organism evidence="6 7">
    <name type="scientific">PS1 clade bacterium</name>
    <dbReference type="NCBI Taxonomy" id="2175152"/>
    <lineage>
        <taxon>Bacteria</taxon>
        <taxon>Pseudomonadati</taxon>
        <taxon>Pseudomonadota</taxon>
        <taxon>Alphaproteobacteria</taxon>
        <taxon>PS1 clade</taxon>
    </lineage>
</organism>
<dbReference type="GO" id="GO:0008131">
    <property type="term" value="F:primary methylamine oxidase activity"/>
    <property type="evidence" value="ECO:0007669"/>
    <property type="project" value="UniProtKB-EC"/>
</dbReference>
<dbReference type="PANTHER" id="PTHR10638">
    <property type="entry name" value="COPPER AMINE OXIDASE"/>
    <property type="match status" value="1"/>
</dbReference>
<dbReference type="AlphaFoldDB" id="A0A937HKJ3"/>
<accession>A0A937HKJ3</accession>
<dbReference type="InterPro" id="IPR015798">
    <property type="entry name" value="Cu_amine_oxidase_C"/>
</dbReference>
<dbReference type="EMBL" id="JADHOK010000063">
    <property type="protein sequence ID" value="MBL6762048.1"/>
    <property type="molecule type" value="Genomic_DNA"/>
</dbReference>
<dbReference type="Proteomes" id="UP000785783">
    <property type="component" value="Unassembled WGS sequence"/>
</dbReference>
<evidence type="ECO:0000259" key="5">
    <source>
        <dbReference type="Pfam" id="PF01179"/>
    </source>
</evidence>
<dbReference type="EC" id="1.4.3.-" evidence="4"/>
<reference evidence="6" key="1">
    <citation type="submission" date="2020-10" db="EMBL/GenBank/DDBJ databases">
        <title>Microbiome of the Black Sea water column analyzed by genome centric metagenomics.</title>
        <authorList>
            <person name="Cabello-Yeves P.J."/>
            <person name="Callieri C."/>
            <person name="Picazo A."/>
            <person name="Mehrshad M."/>
            <person name="Haro-Moreno J.M."/>
            <person name="Roda-Garcia J."/>
            <person name="Dzembekova N."/>
            <person name="Slabakova V."/>
            <person name="Slabakova N."/>
            <person name="Moncheva S."/>
            <person name="Rodriguez-Valera F."/>
        </authorList>
    </citation>
    <scope>NUCLEOTIDE SEQUENCE</scope>
    <source>
        <strain evidence="6">BS307-5m-G5</strain>
    </source>
</reference>
<protein>
    <recommendedName>
        <fullName evidence="4">Amine oxidase</fullName>
        <ecNumber evidence="4">1.4.3.-</ecNumber>
    </recommendedName>
</protein>
<comment type="caution">
    <text evidence="6">The sequence shown here is derived from an EMBL/GenBank/DDBJ whole genome shotgun (WGS) entry which is preliminary data.</text>
</comment>
<proteinExistence type="inferred from homology"/>
<dbReference type="Pfam" id="PF01179">
    <property type="entry name" value="Cu_amine_oxid"/>
    <property type="match status" value="1"/>
</dbReference>
<dbReference type="GO" id="GO:0005507">
    <property type="term" value="F:copper ion binding"/>
    <property type="evidence" value="ECO:0007669"/>
    <property type="project" value="InterPro"/>
</dbReference>
<keyword evidence="4" id="KW-0801">TPQ</keyword>
<comment type="similarity">
    <text evidence="4">Belongs to the copper/topaquinone oxidase family.</text>
</comment>
<dbReference type="InterPro" id="IPR049947">
    <property type="entry name" value="Cu_Am_Ox_Cu-bd"/>
</dbReference>
<comment type="cofactor">
    <cofactor evidence="1">
        <name>Cu cation</name>
        <dbReference type="ChEBI" id="CHEBI:23378"/>
    </cofactor>
</comment>
<dbReference type="Gene3D" id="2.70.98.20">
    <property type="entry name" value="Copper amine oxidase, catalytic domain"/>
    <property type="match status" value="1"/>
</dbReference>
<dbReference type="SUPFAM" id="SSF49998">
    <property type="entry name" value="Amine oxidase catalytic domain"/>
    <property type="match status" value="1"/>
</dbReference>
<evidence type="ECO:0000313" key="7">
    <source>
        <dbReference type="Proteomes" id="UP000785783"/>
    </source>
</evidence>
<name>A0A937HKJ3_9PROT</name>
<dbReference type="PROSITE" id="PS01165">
    <property type="entry name" value="COPPER_AMINE_OXID_2"/>
    <property type="match status" value="1"/>
</dbReference>
<gene>
    <name evidence="6" type="ORF">ISQ19_05045</name>
</gene>
<dbReference type="InterPro" id="IPR000269">
    <property type="entry name" value="Cu_amine_oxidase"/>
</dbReference>
<evidence type="ECO:0000256" key="3">
    <source>
        <dbReference type="ARBA" id="ARBA00048032"/>
    </source>
</evidence>
<keyword evidence="4" id="KW-0186">Copper</keyword>
<keyword evidence="4" id="KW-0560">Oxidoreductase</keyword>
<comment type="subunit">
    <text evidence="2">Homodimer.</text>
</comment>
<dbReference type="GO" id="GO:0009308">
    <property type="term" value="P:amine metabolic process"/>
    <property type="evidence" value="ECO:0007669"/>
    <property type="project" value="UniProtKB-UniRule"/>
</dbReference>
<keyword evidence="4" id="KW-0479">Metal-binding</keyword>
<dbReference type="GO" id="GO:0048038">
    <property type="term" value="F:quinone binding"/>
    <property type="evidence" value="ECO:0007669"/>
    <property type="project" value="InterPro"/>
</dbReference>
<evidence type="ECO:0000256" key="1">
    <source>
        <dbReference type="ARBA" id="ARBA00001935"/>
    </source>
</evidence>
<evidence type="ECO:0000313" key="6">
    <source>
        <dbReference type="EMBL" id="MBL6762048.1"/>
    </source>
</evidence>
<dbReference type="InterPro" id="IPR036460">
    <property type="entry name" value="Cu_amine_oxidase_C_sf"/>
</dbReference>
<evidence type="ECO:0000256" key="2">
    <source>
        <dbReference type="ARBA" id="ARBA00011738"/>
    </source>
</evidence>
<comment type="cofactor">
    <cofactor evidence="4">
        <name>Cu cation</name>
        <dbReference type="ChEBI" id="CHEBI:23378"/>
    </cofactor>
    <text evidence="4">Contains 1 topaquinone per subunit.</text>
</comment>
<sequence length="61" mass="7034">MPEFIADNEPLENTDIVGWATIGFHHVPMAEDWPVMPSKVDEIVLKPRNFFDRNPAIDIKE</sequence>
<comment type="PTM">
    <text evidence="4">Topaquinone (TPQ) is generated by copper-dependent autoxidation of a specific tyrosyl residue.</text>
</comment>